<name>A0A6J8ESE5_MYTCO</name>
<dbReference type="EC" id="3.1.21.-" evidence="2"/>
<organism evidence="2 3">
    <name type="scientific">Mytilus coruscus</name>
    <name type="common">Sea mussel</name>
    <dbReference type="NCBI Taxonomy" id="42192"/>
    <lineage>
        <taxon>Eukaryota</taxon>
        <taxon>Metazoa</taxon>
        <taxon>Spiralia</taxon>
        <taxon>Lophotrochozoa</taxon>
        <taxon>Mollusca</taxon>
        <taxon>Bivalvia</taxon>
        <taxon>Autobranchia</taxon>
        <taxon>Pteriomorphia</taxon>
        <taxon>Mytilida</taxon>
        <taxon>Mytiloidea</taxon>
        <taxon>Mytilidae</taxon>
        <taxon>Mytilinae</taxon>
        <taxon>Mytilus</taxon>
    </lineage>
</organism>
<dbReference type="GO" id="GO:0016788">
    <property type="term" value="F:hydrolase activity, acting on ester bonds"/>
    <property type="evidence" value="ECO:0007669"/>
    <property type="project" value="InterPro"/>
</dbReference>
<evidence type="ECO:0000313" key="2">
    <source>
        <dbReference type="EMBL" id="CAC5422813.1"/>
    </source>
</evidence>
<accession>A0A6J8ESE5</accession>
<dbReference type="Proteomes" id="UP000507470">
    <property type="component" value="Unassembled WGS sequence"/>
</dbReference>
<evidence type="ECO:0000256" key="1">
    <source>
        <dbReference type="ARBA" id="ARBA00009275"/>
    </source>
</evidence>
<evidence type="ECO:0000313" key="3">
    <source>
        <dbReference type="Proteomes" id="UP000507470"/>
    </source>
</evidence>
<dbReference type="OrthoDB" id="9980814at2759"/>
<comment type="similarity">
    <text evidence="1">Belongs to the metallo-dependent hydrolases superfamily. TatD-type hydrolase family.</text>
</comment>
<dbReference type="InterPro" id="IPR032466">
    <property type="entry name" value="Metal_Hydrolase"/>
</dbReference>
<dbReference type="PANTHER" id="PTHR46363">
    <property type="entry name" value="DEOXYRIBONUCLEASE TATDN2-RELATED"/>
    <property type="match status" value="1"/>
</dbReference>
<dbReference type="Gene3D" id="3.20.20.140">
    <property type="entry name" value="Metal-dependent hydrolases"/>
    <property type="match status" value="1"/>
</dbReference>
<dbReference type="SUPFAM" id="SSF51556">
    <property type="entry name" value="Metallo-dependent hydrolases"/>
    <property type="match status" value="1"/>
</dbReference>
<dbReference type="PANTHER" id="PTHR46363:SF1">
    <property type="entry name" value="DEOXYRIBONUCLEASE TATDN2-RELATED"/>
    <property type="match status" value="1"/>
</dbReference>
<keyword evidence="2" id="KW-0378">Hydrolase</keyword>
<keyword evidence="3" id="KW-1185">Reference proteome</keyword>
<protein>
    <submittedName>
        <fullName evidence="2">TatD</fullName>
        <ecNumber evidence="2">3.1.21.-</ecNumber>
    </submittedName>
</protein>
<proteinExistence type="inferred from homology"/>
<dbReference type="Pfam" id="PF01026">
    <property type="entry name" value="TatD_DNase"/>
    <property type="match status" value="1"/>
</dbReference>
<sequence>MNGLLDVISKELGCDTLQDLCYLGDKNCVYSKHSEPIFEEKDFKLLSICNATNEYVFEFGSKNVIVQPPYSIPFLLHWRILASLIQQTEMGENIVSIEQIKSLRPVIEENKTLHLTDSHFHLDMLSKKLGTNSLPPLSWTRSNTDYRISYLISNYCYPRNWPSSKLRSEIRKDKRIKLTFGIHTRIVELENTSKLNGSISDLERMLKANRVVAVVKRDLPLVIHCRGDERTDVMCLNALIRLLPKHFKLHRHCFNGDEMLYRKWKMSFSNCKFGISLFILNDRKYPKFRSLVCNMELKDIVLETDAMYLHSELEEFGSPFMIKGICEKLANIFLCSVEEIATITTKNATDVYNII</sequence>
<reference evidence="2 3" key="1">
    <citation type="submission" date="2020-06" db="EMBL/GenBank/DDBJ databases">
        <authorList>
            <person name="Li R."/>
            <person name="Bekaert M."/>
        </authorList>
    </citation>
    <scope>NUCLEOTIDE SEQUENCE [LARGE SCALE GENOMIC DNA]</scope>
    <source>
        <strain evidence="3">wild</strain>
    </source>
</reference>
<dbReference type="AlphaFoldDB" id="A0A6J8ESE5"/>
<gene>
    <name evidence="2" type="ORF">MCOR_54834</name>
</gene>
<dbReference type="InterPro" id="IPR001130">
    <property type="entry name" value="TatD-like"/>
</dbReference>
<dbReference type="EMBL" id="CACVKT020009701">
    <property type="protein sequence ID" value="CAC5422813.1"/>
    <property type="molecule type" value="Genomic_DNA"/>
</dbReference>